<dbReference type="FunFam" id="3.10.450.50:FF:000013">
    <property type="entry name" value="mRNA export factor mex67"/>
    <property type="match status" value="1"/>
</dbReference>
<name>A0A6A6USN7_9PEZI</name>
<keyword evidence="4" id="KW-0433">Leucine-rich repeat</keyword>
<evidence type="ECO:0000256" key="3">
    <source>
        <dbReference type="ARBA" id="ARBA00022448"/>
    </source>
</evidence>
<keyword evidence="5" id="KW-0677">Repeat</keyword>
<dbReference type="FunFam" id="1.10.8.10:FF:000018">
    <property type="entry name" value="Nuclear RNA export factor 1"/>
    <property type="match status" value="1"/>
</dbReference>
<dbReference type="SUPFAM" id="SSF52058">
    <property type="entry name" value="L domain-like"/>
    <property type="match status" value="1"/>
</dbReference>
<keyword evidence="3" id="KW-0813">Transport</keyword>
<dbReference type="InterPro" id="IPR005637">
    <property type="entry name" value="TAP_C_dom"/>
</dbReference>
<evidence type="ECO:0000259" key="12">
    <source>
        <dbReference type="PROSITE" id="PS51281"/>
    </source>
</evidence>
<protein>
    <recommendedName>
        <fullName evidence="9">mRNA export factor MEX67</fullName>
    </recommendedName>
</protein>
<dbReference type="CDD" id="cd14342">
    <property type="entry name" value="UBA_TAP-C"/>
    <property type="match status" value="1"/>
</dbReference>
<dbReference type="GO" id="GO:0016973">
    <property type="term" value="P:poly(A)+ mRNA export from nucleus"/>
    <property type="evidence" value="ECO:0007669"/>
    <property type="project" value="TreeGrafter"/>
</dbReference>
<dbReference type="SUPFAM" id="SSF46934">
    <property type="entry name" value="UBA-like"/>
    <property type="match status" value="1"/>
</dbReference>
<comment type="function">
    <text evidence="8">Involved in the export of mRNA from the nucleus to the cytoplasm.</text>
</comment>
<dbReference type="GO" id="GO:0042272">
    <property type="term" value="C:nuclear RNA export factor complex"/>
    <property type="evidence" value="ECO:0007669"/>
    <property type="project" value="UniProtKB-ARBA"/>
</dbReference>
<dbReference type="Pfam" id="PF03943">
    <property type="entry name" value="TAP_C"/>
    <property type="match status" value="1"/>
</dbReference>
<evidence type="ECO:0000259" key="11">
    <source>
        <dbReference type="PROSITE" id="PS50177"/>
    </source>
</evidence>
<gene>
    <name evidence="13" type="ORF">BT63DRAFT_435545</name>
</gene>
<dbReference type="PROSITE" id="PS50177">
    <property type="entry name" value="NTF2_DOMAIN"/>
    <property type="match status" value="1"/>
</dbReference>
<comment type="subcellular location">
    <subcellularLocation>
        <location evidence="1">Nucleus</location>
    </subcellularLocation>
</comment>
<feature type="domain" description="TAP-C" evidence="12">
    <location>
        <begin position="551"/>
        <end position="603"/>
    </location>
</feature>
<comment type="similarity">
    <text evidence="2">Belongs to the NXF family.</text>
</comment>
<dbReference type="Gene3D" id="3.10.450.50">
    <property type="match status" value="1"/>
</dbReference>
<dbReference type="Gene3D" id="3.80.10.10">
    <property type="entry name" value="Ribonuclease Inhibitor"/>
    <property type="match status" value="1"/>
</dbReference>
<dbReference type="SMART" id="SM00804">
    <property type="entry name" value="TAP_C"/>
    <property type="match status" value="1"/>
</dbReference>
<dbReference type="SUPFAM" id="SSF54427">
    <property type="entry name" value="NTF2-like"/>
    <property type="match status" value="1"/>
</dbReference>
<dbReference type="InterPro" id="IPR001611">
    <property type="entry name" value="Leu-rich_rpt"/>
</dbReference>
<dbReference type="InterPro" id="IPR032675">
    <property type="entry name" value="LRR_dom_sf"/>
</dbReference>
<accession>A0A6A6USN7</accession>
<dbReference type="InterPro" id="IPR018222">
    <property type="entry name" value="Nuclear_transport_factor_2_euk"/>
</dbReference>
<dbReference type="GO" id="GO:0003723">
    <property type="term" value="F:RNA binding"/>
    <property type="evidence" value="ECO:0007669"/>
    <property type="project" value="TreeGrafter"/>
</dbReference>
<organism evidence="13 14">
    <name type="scientific">Microthyrium microscopicum</name>
    <dbReference type="NCBI Taxonomy" id="703497"/>
    <lineage>
        <taxon>Eukaryota</taxon>
        <taxon>Fungi</taxon>
        <taxon>Dikarya</taxon>
        <taxon>Ascomycota</taxon>
        <taxon>Pezizomycotina</taxon>
        <taxon>Dothideomycetes</taxon>
        <taxon>Dothideomycetes incertae sedis</taxon>
        <taxon>Microthyriales</taxon>
        <taxon>Microthyriaceae</taxon>
        <taxon>Microthyrium</taxon>
    </lineage>
</organism>
<feature type="domain" description="NTF2" evidence="11">
    <location>
        <begin position="355"/>
        <end position="530"/>
    </location>
</feature>
<evidence type="ECO:0000256" key="5">
    <source>
        <dbReference type="ARBA" id="ARBA00022737"/>
    </source>
</evidence>
<dbReference type="Proteomes" id="UP000799302">
    <property type="component" value="Unassembled WGS sequence"/>
</dbReference>
<dbReference type="InterPro" id="IPR002075">
    <property type="entry name" value="NTF2_dom"/>
</dbReference>
<feature type="compositionally biased region" description="Polar residues" evidence="10">
    <location>
        <begin position="25"/>
        <end position="34"/>
    </location>
</feature>
<dbReference type="PROSITE" id="PS51450">
    <property type="entry name" value="LRR"/>
    <property type="match status" value="1"/>
</dbReference>
<evidence type="ECO:0000313" key="14">
    <source>
        <dbReference type="Proteomes" id="UP000799302"/>
    </source>
</evidence>
<reference evidence="13" key="1">
    <citation type="journal article" date="2020" name="Stud. Mycol.">
        <title>101 Dothideomycetes genomes: a test case for predicting lifestyles and emergence of pathogens.</title>
        <authorList>
            <person name="Haridas S."/>
            <person name="Albert R."/>
            <person name="Binder M."/>
            <person name="Bloem J."/>
            <person name="Labutti K."/>
            <person name="Salamov A."/>
            <person name="Andreopoulos B."/>
            <person name="Baker S."/>
            <person name="Barry K."/>
            <person name="Bills G."/>
            <person name="Bluhm B."/>
            <person name="Cannon C."/>
            <person name="Castanera R."/>
            <person name="Culley D."/>
            <person name="Daum C."/>
            <person name="Ezra D."/>
            <person name="Gonzalez J."/>
            <person name="Henrissat B."/>
            <person name="Kuo A."/>
            <person name="Liang C."/>
            <person name="Lipzen A."/>
            <person name="Lutzoni F."/>
            <person name="Magnuson J."/>
            <person name="Mondo S."/>
            <person name="Nolan M."/>
            <person name="Ohm R."/>
            <person name="Pangilinan J."/>
            <person name="Park H.-J."/>
            <person name="Ramirez L."/>
            <person name="Alfaro M."/>
            <person name="Sun H."/>
            <person name="Tritt A."/>
            <person name="Yoshinaga Y."/>
            <person name="Zwiers L.-H."/>
            <person name="Turgeon B."/>
            <person name="Goodwin S."/>
            <person name="Spatafora J."/>
            <person name="Crous P."/>
            <person name="Grigoriev I."/>
        </authorList>
    </citation>
    <scope>NUCLEOTIDE SEQUENCE</scope>
    <source>
        <strain evidence="13">CBS 115976</strain>
    </source>
</reference>
<dbReference type="OrthoDB" id="25872at2759"/>
<dbReference type="EMBL" id="MU004230">
    <property type="protein sequence ID" value="KAF2674437.1"/>
    <property type="molecule type" value="Genomic_DNA"/>
</dbReference>
<feature type="region of interest" description="Disordered" evidence="10">
    <location>
        <begin position="145"/>
        <end position="169"/>
    </location>
</feature>
<dbReference type="AlphaFoldDB" id="A0A6A6USN7"/>
<feature type="region of interest" description="Disordered" evidence="10">
    <location>
        <begin position="1"/>
        <end position="46"/>
    </location>
</feature>
<evidence type="ECO:0000256" key="1">
    <source>
        <dbReference type="ARBA" id="ARBA00004123"/>
    </source>
</evidence>
<evidence type="ECO:0000256" key="7">
    <source>
        <dbReference type="ARBA" id="ARBA00023242"/>
    </source>
</evidence>
<evidence type="ECO:0000256" key="4">
    <source>
        <dbReference type="ARBA" id="ARBA00022614"/>
    </source>
</evidence>
<keyword evidence="6" id="KW-0509">mRNA transport</keyword>
<evidence type="ECO:0000313" key="13">
    <source>
        <dbReference type="EMBL" id="KAF2674437.1"/>
    </source>
</evidence>
<dbReference type="Pfam" id="PF22602">
    <property type="entry name" value="NXF_NTF2"/>
    <property type="match status" value="1"/>
</dbReference>
<evidence type="ECO:0000256" key="8">
    <source>
        <dbReference type="ARBA" id="ARBA00055253"/>
    </source>
</evidence>
<evidence type="ECO:0000256" key="2">
    <source>
        <dbReference type="ARBA" id="ARBA00009285"/>
    </source>
</evidence>
<dbReference type="InterPro" id="IPR032710">
    <property type="entry name" value="NTF2-like_dom_sf"/>
</dbReference>
<evidence type="ECO:0000256" key="6">
    <source>
        <dbReference type="ARBA" id="ARBA00022816"/>
    </source>
</evidence>
<proteinExistence type="inferred from homology"/>
<dbReference type="InterPro" id="IPR030217">
    <property type="entry name" value="NXF_fam"/>
</dbReference>
<dbReference type="PROSITE" id="PS51281">
    <property type="entry name" value="TAP_C"/>
    <property type="match status" value="1"/>
</dbReference>
<dbReference type="InterPro" id="IPR009060">
    <property type="entry name" value="UBA-like_sf"/>
</dbReference>
<keyword evidence="14" id="KW-1185">Reference proteome</keyword>
<evidence type="ECO:0000256" key="10">
    <source>
        <dbReference type="SAM" id="MobiDB-lite"/>
    </source>
</evidence>
<keyword evidence="7" id="KW-0539">Nucleus</keyword>
<dbReference type="PANTHER" id="PTHR10662:SF22">
    <property type="entry name" value="NUCLEAR RNA EXPORT FACTOR 1"/>
    <property type="match status" value="1"/>
</dbReference>
<sequence>MPPTGPARRGRGRGRGATTREPIASRSSLSSRINNGPMPTRSGSSPLIHLQVTGWTDSAAVKTTENTSTLIRALTQWLERKARVIQDKLPQHAGIQKRGNVRIRKSKVEKDVLHIYVTAEDSTAFSKLDGYEYAQATINIRAIGGSRPARDSPARSPAPGQAAFSFKSNKETESLKETLRQLLTTRYDAETKVLNFSNIGEEPDVKELLKQPNNTTTKLFAALCAVFEDVFPTPEARKEAVTGIILSNNGWHSASIARPLALEFPDIQNLDLSNNKIGGIDGVSHFRRCLELQHIILSGNPIEQTAEFKKDVLRAFPKLALVDGAVITPADREGIQIHGATPKISPGLFEDTTGLGAKFLQTFFAGFDTDRTTLLNYYYDKNSTFSYAVNNQSLRDPSAPKPRKGEWDAWIYNSRNIWTLTSAGVRKSRLHKGSRSIGESFKTLPPTQHASSEDASKWLVESVPISGLRDPSGQSPNGVNGLTITIHGEFFEHPTNSNKRKHRSFDRTFILGPGGNNPDGVGIISDMLVVRSYGGTKAYETGAQVAMSPEEERAAMVAEIMRQTGMNLQYATMCLEQTEWKFDTALESFNQAKANIPPEAFVQ</sequence>
<dbReference type="PANTHER" id="PTHR10662">
    <property type="entry name" value="NUCLEAR RNA EXPORT FACTOR"/>
    <property type="match status" value="1"/>
</dbReference>
<dbReference type="Gene3D" id="1.10.8.10">
    <property type="entry name" value="DNA helicase RuvA subunit, C-terminal domain"/>
    <property type="match status" value="1"/>
</dbReference>
<evidence type="ECO:0000256" key="9">
    <source>
        <dbReference type="ARBA" id="ARBA00069694"/>
    </source>
</evidence>